<sequence>MEKRVSAASRKARMCWDLEDVETIYCTLEQGMPGGQSQEKAVVLHTAIQKAEWEEYEPTPNEVRGLVEVILLEKVSKVLLPFAWGGDGMHVLLDAGCSVRQMSG</sequence>
<accession>A0A8J4BZV9</accession>
<reference evidence="1" key="1">
    <citation type="journal article" date="2021" name="Proc. Natl. Acad. Sci. U.S.A.">
        <title>Three genomes in the algal genus Volvox reveal the fate of a haploid sex-determining region after a transition to homothallism.</title>
        <authorList>
            <person name="Yamamoto K."/>
            <person name="Hamaji T."/>
            <person name="Kawai-Toyooka H."/>
            <person name="Matsuzaki R."/>
            <person name="Takahashi F."/>
            <person name="Nishimura Y."/>
            <person name="Kawachi M."/>
            <person name="Noguchi H."/>
            <person name="Minakuchi Y."/>
            <person name="Umen J.G."/>
            <person name="Toyoda A."/>
            <person name="Nozaki H."/>
        </authorList>
    </citation>
    <scope>NUCLEOTIDE SEQUENCE</scope>
    <source>
        <strain evidence="1">NIES-3780</strain>
    </source>
</reference>
<comment type="caution">
    <text evidence="1">The sequence shown here is derived from an EMBL/GenBank/DDBJ whole genome shotgun (WGS) entry which is preliminary data.</text>
</comment>
<protein>
    <submittedName>
        <fullName evidence="1">Uncharacterized protein</fullName>
    </submittedName>
</protein>
<gene>
    <name evidence="1" type="ORF">Vafri_21987</name>
</gene>
<dbReference type="AlphaFoldDB" id="A0A8J4BZV9"/>
<dbReference type="Proteomes" id="UP000747399">
    <property type="component" value="Unassembled WGS sequence"/>
</dbReference>
<name>A0A8J4BZV9_9CHLO</name>
<evidence type="ECO:0000313" key="2">
    <source>
        <dbReference type="Proteomes" id="UP000747399"/>
    </source>
</evidence>
<feature type="non-terminal residue" evidence="1">
    <location>
        <position position="104"/>
    </location>
</feature>
<keyword evidence="2" id="KW-1185">Reference proteome</keyword>
<organism evidence="1 2">
    <name type="scientific">Volvox africanus</name>
    <dbReference type="NCBI Taxonomy" id="51714"/>
    <lineage>
        <taxon>Eukaryota</taxon>
        <taxon>Viridiplantae</taxon>
        <taxon>Chlorophyta</taxon>
        <taxon>core chlorophytes</taxon>
        <taxon>Chlorophyceae</taxon>
        <taxon>CS clade</taxon>
        <taxon>Chlamydomonadales</taxon>
        <taxon>Volvocaceae</taxon>
        <taxon>Volvox</taxon>
    </lineage>
</organism>
<dbReference type="EMBL" id="BNCO01000127">
    <property type="protein sequence ID" value="GIL68743.1"/>
    <property type="molecule type" value="Genomic_DNA"/>
</dbReference>
<evidence type="ECO:0000313" key="1">
    <source>
        <dbReference type="EMBL" id="GIL68743.1"/>
    </source>
</evidence>
<proteinExistence type="predicted"/>